<dbReference type="PRINTS" id="PR01217">
    <property type="entry name" value="PRICHEXTENSN"/>
</dbReference>
<sequence>MQLTSVLSVAALAATAVADLGLLFPAPQLNSVSIPPQVQPSACTPAPAPTGNGKRSLALLENLFCTKKCFKLSVGLNTCQGLKSCECQFLDGFEWTQKCLACAKTQYINGIDEINAAIAKCHPVVTPTPAPAPPAPAPTAPAESNPPQSSAPAPQPQPTTLSPVTPACLPPPGPCTPAPQTPANGKRFLGLIAKKECQDKCLGLLGVMGACWKDPDCICAVIRNSDDNVNACIQCTQQYNMNQYMNVRQDLMNYVQHCAPEKVPATTVCA</sequence>
<evidence type="ECO:0008006" key="5">
    <source>
        <dbReference type="Google" id="ProtNLM"/>
    </source>
</evidence>
<evidence type="ECO:0000256" key="1">
    <source>
        <dbReference type="SAM" id="MobiDB-lite"/>
    </source>
</evidence>
<proteinExistence type="predicted"/>
<reference evidence="3 4" key="1">
    <citation type="submission" date="2018-07" db="EMBL/GenBank/DDBJ databases">
        <title>Draft Genome Assemblies for Five Robust Yarrowia lipolytica Strains Exhibiting High Lipid Production and Pentose Sugar Utilization and Sugar Alcohol Secretion from Undetoxified Lignocellulosic Biomass Hydrolysates.</title>
        <authorList>
            <consortium name="DOE Joint Genome Institute"/>
            <person name="Walker C."/>
            <person name="Ryu S."/>
            <person name="Na H."/>
            <person name="Zane M."/>
            <person name="LaButti K."/>
            <person name="Lipzen A."/>
            <person name="Haridas S."/>
            <person name="Barry K."/>
            <person name="Grigoriev I.V."/>
            <person name="Quarterman J."/>
            <person name="Slininger P."/>
            <person name="Dien B."/>
            <person name="Trinh C.T."/>
        </authorList>
    </citation>
    <scope>NUCLEOTIDE SEQUENCE [LARGE SCALE GENOMIC DNA]</scope>
    <source>
        <strain evidence="3 4">YB392</strain>
    </source>
</reference>
<feature type="region of interest" description="Disordered" evidence="1">
    <location>
        <begin position="129"/>
        <end position="163"/>
    </location>
</feature>
<evidence type="ECO:0000313" key="3">
    <source>
        <dbReference type="EMBL" id="RDW26726.1"/>
    </source>
</evidence>
<dbReference type="OrthoDB" id="4090230at2759"/>
<name>A0A371C8T9_YARLL</name>
<gene>
    <name evidence="3" type="ORF">B0I71DRAFT_29117</name>
</gene>
<dbReference type="EMBL" id="KZ857332">
    <property type="protein sequence ID" value="RDW26726.1"/>
    <property type="molecule type" value="Genomic_DNA"/>
</dbReference>
<feature type="chain" id="PRO_5043456091" description="Extracellular membrane protein CFEM domain-containing protein" evidence="2">
    <location>
        <begin position="19"/>
        <end position="270"/>
    </location>
</feature>
<accession>A0A371C8T9</accession>
<protein>
    <recommendedName>
        <fullName evidence="5">Extracellular membrane protein CFEM domain-containing protein</fullName>
    </recommendedName>
</protein>
<feature type="signal peptide" evidence="2">
    <location>
        <begin position="1"/>
        <end position="18"/>
    </location>
</feature>
<dbReference type="VEuPathDB" id="FungiDB:YALI0_F09119g"/>
<evidence type="ECO:0000256" key="2">
    <source>
        <dbReference type="SAM" id="SignalP"/>
    </source>
</evidence>
<feature type="compositionally biased region" description="Low complexity" evidence="1">
    <location>
        <begin position="140"/>
        <end position="152"/>
    </location>
</feature>
<evidence type="ECO:0000313" key="4">
    <source>
        <dbReference type="Proteomes" id="UP000256601"/>
    </source>
</evidence>
<dbReference type="Proteomes" id="UP000256601">
    <property type="component" value="Unassembled WGS sequence"/>
</dbReference>
<dbReference type="AlphaFoldDB" id="A0A371C8T9"/>
<feature type="compositionally biased region" description="Pro residues" evidence="1">
    <location>
        <begin position="129"/>
        <end position="139"/>
    </location>
</feature>
<keyword evidence="2" id="KW-0732">Signal</keyword>
<organism evidence="3 4">
    <name type="scientific">Yarrowia lipolytica</name>
    <name type="common">Candida lipolytica</name>
    <dbReference type="NCBI Taxonomy" id="4952"/>
    <lineage>
        <taxon>Eukaryota</taxon>
        <taxon>Fungi</taxon>
        <taxon>Dikarya</taxon>
        <taxon>Ascomycota</taxon>
        <taxon>Saccharomycotina</taxon>
        <taxon>Dipodascomycetes</taxon>
        <taxon>Dipodascales</taxon>
        <taxon>Dipodascales incertae sedis</taxon>
        <taxon>Yarrowia</taxon>
    </lineage>
</organism>